<reference evidence="11" key="1">
    <citation type="submission" date="2023-01" db="EMBL/GenBank/DDBJ databases">
        <title>The chitinases involved in constricting ring structure development in the nematode-trapping fungus Drechslerella dactyloides.</title>
        <authorList>
            <person name="Wang R."/>
            <person name="Zhang L."/>
            <person name="Tang P."/>
            <person name="Li S."/>
            <person name="Liang L."/>
        </authorList>
    </citation>
    <scope>NUCLEOTIDE SEQUENCE</scope>
    <source>
        <strain evidence="11">YMF1.00031</strain>
    </source>
</reference>
<feature type="transmembrane region" description="Helical" evidence="9">
    <location>
        <begin position="394"/>
        <end position="417"/>
    </location>
</feature>
<evidence type="ECO:0000259" key="10">
    <source>
        <dbReference type="Pfam" id="PF01490"/>
    </source>
</evidence>
<evidence type="ECO:0000256" key="9">
    <source>
        <dbReference type="SAM" id="Phobius"/>
    </source>
</evidence>
<keyword evidence="4 9" id="KW-0812">Transmembrane</keyword>
<feature type="compositionally biased region" description="Acidic residues" evidence="8">
    <location>
        <begin position="78"/>
        <end position="92"/>
    </location>
</feature>
<feature type="transmembrane region" description="Helical" evidence="9">
    <location>
        <begin position="312"/>
        <end position="332"/>
    </location>
</feature>
<evidence type="ECO:0000313" key="12">
    <source>
        <dbReference type="Proteomes" id="UP001221413"/>
    </source>
</evidence>
<evidence type="ECO:0000256" key="7">
    <source>
        <dbReference type="ARBA" id="ARBA00023136"/>
    </source>
</evidence>
<dbReference type="Pfam" id="PF01490">
    <property type="entry name" value="Aa_trans"/>
    <property type="match status" value="1"/>
</dbReference>
<evidence type="ECO:0000256" key="5">
    <source>
        <dbReference type="ARBA" id="ARBA00022970"/>
    </source>
</evidence>
<feature type="domain" description="Amino acid transporter transmembrane" evidence="10">
    <location>
        <begin position="173"/>
        <end position="575"/>
    </location>
</feature>
<feature type="transmembrane region" description="Helical" evidence="9">
    <location>
        <begin position="176"/>
        <end position="195"/>
    </location>
</feature>
<organism evidence="11 12">
    <name type="scientific">Drechslerella dactyloides</name>
    <name type="common">Nematode-trapping fungus</name>
    <name type="synonym">Arthrobotrys dactyloides</name>
    <dbReference type="NCBI Taxonomy" id="74499"/>
    <lineage>
        <taxon>Eukaryota</taxon>
        <taxon>Fungi</taxon>
        <taxon>Dikarya</taxon>
        <taxon>Ascomycota</taxon>
        <taxon>Pezizomycotina</taxon>
        <taxon>Orbiliomycetes</taxon>
        <taxon>Orbiliales</taxon>
        <taxon>Orbiliaceae</taxon>
        <taxon>Drechslerella</taxon>
    </lineage>
</organism>
<proteinExistence type="inferred from homology"/>
<evidence type="ECO:0000256" key="3">
    <source>
        <dbReference type="ARBA" id="ARBA00022448"/>
    </source>
</evidence>
<dbReference type="EMBL" id="JAQGDS010000001">
    <property type="protein sequence ID" value="KAJ6264720.1"/>
    <property type="molecule type" value="Genomic_DNA"/>
</dbReference>
<dbReference type="GO" id="GO:0015179">
    <property type="term" value="F:L-amino acid transmembrane transporter activity"/>
    <property type="evidence" value="ECO:0007669"/>
    <property type="project" value="TreeGrafter"/>
</dbReference>
<dbReference type="AlphaFoldDB" id="A0AAD6J739"/>
<feature type="transmembrane region" description="Helical" evidence="9">
    <location>
        <begin position="553"/>
        <end position="576"/>
    </location>
</feature>
<comment type="subcellular location">
    <subcellularLocation>
        <location evidence="1">Membrane</location>
        <topology evidence="1">Multi-pass membrane protein</topology>
    </subcellularLocation>
</comment>
<evidence type="ECO:0000256" key="8">
    <source>
        <dbReference type="SAM" id="MobiDB-lite"/>
    </source>
</evidence>
<feature type="transmembrane region" description="Helical" evidence="9">
    <location>
        <begin position="286"/>
        <end position="305"/>
    </location>
</feature>
<name>A0AAD6J739_DREDA</name>
<dbReference type="InterPro" id="IPR013057">
    <property type="entry name" value="AA_transpt_TM"/>
</dbReference>
<protein>
    <submittedName>
        <fullName evidence="11">Vacuolar amino acid transporter</fullName>
    </submittedName>
</protein>
<keyword evidence="5" id="KW-0029">Amino-acid transport</keyword>
<feature type="transmembrane region" description="Helical" evidence="9">
    <location>
        <begin position="252"/>
        <end position="274"/>
    </location>
</feature>
<feature type="region of interest" description="Disordered" evidence="8">
    <location>
        <begin position="1"/>
        <end position="30"/>
    </location>
</feature>
<comment type="similarity">
    <text evidence="2">Belongs to the amino acid/polyamine transporter 2 family.</text>
</comment>
<evidence type="ECO:0000256" key="6">
    <source>
        <dbReference type="ARBA" id="ARBA00022989"/>
    </source>
</evidence>
<feature type="transmembrane region" description="Helical" evidence="9">
    <location>
        <begin position="201"/>
        <end position="222"/>
    </location>
</feature>
<feature type="transmembrane region" description="Helical" evidence="9">
    <location>
        <begin position="496"/>
        <end position="513"/>
    </location>
</feature>
<feature type="region of interest" description="Disordered" evidence="8">
    <location>
        <begin position="70"/>
        <end position="99"/>
    </location>
</feature>
<evidence type="ECO:0000256" key="2">
    <source>
        <dbReference type="ARBA" id="ARBA00008066"/>
    </source>
</evidence>
<dbReference type="Proteomes" id="UP001221413">
    <property type="component" value="Unassembled WGS sequence"/>
</dbReference>
<keyword evidence="3" id="KW-0813">Transport</keyword>
<evidence type="ECO:0000256" key="4">
    <source>
        <dbReference type="ARBA" id="ARBA00022692"/>
    </source>
</evidence>
<feature type="transmembrane region" description="Helical" evidence="9">
    <location>
        <begin position="519"/>
        <end position="541"/>
    </location>
</feature>
<dbReference type="PANTHER" id="PTHR22950">
    <property type="entry name" value="AMINO ACID TRANSPORTER"/>
    <property type="match status" value="1"/>
</dbReference>
<keyword evidence="7 9" id="KW-0472">Membrane</keyword>
<gene>
    <name evidence="11" type="ORF">Dda_0870</name>
</gene>
<evidence type="ECO:0000313" key="11">
    <source>
        <dbReference type="EMBL" id="KAJ6264720.1"/>
    </source>
</evidence>
<dbReference type="PANTHER" id="PTHR22950:SF692">
    <property type="entry name" value="TRANSMEMBRANE AMINO ACID TRANSPORTER FAMILY PROTEIN"/>
    <property type="match status" value="1"/>
</dbReference>
<comment type="caution">
    <text evidence="11">The sequence shown here is derived from an EMBL/GenBank/DDBJ whole genome shotgun (WGS) entry which is preliminary data.</text>
</comment>
<dbReference type="GO" id="GO:0005774">
    <property type="term" value="C:vacuolar membrane"/>
    <property type="evidence" value="ECO:0007669"/>
    <property type="project" value="TreeGrafter"/>
</dbReference>
<keyword evidence="12" id="KW-1185">Reference proteome</keyword>
<accession>A0AAD6J739</accession>
<keyword evidence="6 9" id="KW-1133">Transmembrane helix</keyword>
<evidence type="ECO:0000256" key="1">
    <source>
        <dbReference type="ARBA" id="ARBA00004141"/>
    </source>
</evidence>
<sequence length="585" mass="63586">MAYTMSGTDDYAVESGSPSQSHPLDPGSFGGRRRSFVDHLIHDVGGVNSIENYARSYVRAVGFHELARSPSNWAGFPSDDEDEQRDDEEEAAGDGLQEESAASAALHPAFLDYGTSPGTKLGDAHLRQQASRLYISRQGSLASRMEAEPLLVRKASITDENGKTVTINMAVGQSTIYQTIFNSINTLVGIGLLSLPLGFRLSGWIIGVLFMIFSMASTAYTAKLIAACMESNPVLITYGDIAWAAFGRKGRVIISVIFFLELLAACVALVILFADSLHALIPDVSIITWKLLCGLILTPLCFLPLRLLSVTSILGIICTFSIVGMIFASGLVTKEQPGSLIHPAKTYLLPEHWGQVPLSLGILISPWGGHSVFPNIYRDMRHPYKFGKAIKVTYTFTADILQFILDLSMAVVGYLLFGDSVRDIVTSNILLNPQTSQKLSIALISFIAAIPITKTPLNARPIISTFEVLLGIDQRALAPGEEAVGMTPFMRGLYNVLIRVGCVFSFITIAILVPSFERIMALMGSALCFLICIILPLMFRLRIFAGKLSRGTIILDWCLIVFSSLLAIAGTVTAILPRELLIGKK</sequence>